<dbReference type="InterPro" id="IPR010099">
    <property type="entry name" value="SDR39U1"/>
</dbReference>
<comment type="caution">
    <text evidence="4">The sequence shown here is derived from an EMBL/GenBank/DDBJ whole genome shotgun (WGS) entry which is preliminary data.</text>
</comment>
<evidence type="ECO:0000313" key="4">
    <source>
        <dbReference type="EMBL" id="TDE12788.1"/>
    </source>
</evidence>
<feature type="domain" description="NAD-dependent epimerase/dehydratase" evidence="2">
    <location>
        <begin position="6"/>
        <end position="220"/>
    </location>
</feature>
<name>A0A4V2Z3I3_9BACT</name>
<dbReference type="AlphaFoldDB" id="A0A4V2Z3I3"/>
<dbReference type="RefSeq" id="WP_131960209.1">
    <property type="nucleotide sequence ID" value="NZ_SMFL01000008.1"/>
</dbReference>
<keyword evidence="5" id="KW-1185">Reference proteome</keyword>
<dbReference type="SUPFAM" id="SSF51735">
    <property type="entry name" value="NAD(P)-binding Rossmann-fold domains"/>
    <property type="match status" value="1"/>
</dbReference>
<dbReference type="EMBL" id="SMFL01000008">
    <property type="protein sequence ID" value="TDE12788.1"/>
    <property type="molecule type" value="Genomic_DNA"/>
</dbReference>
<protein>
    <submittedName>
        <fullName evidence="4">TIGR01777 family protein</fullName>
    </submittedName>
</protein>
<dbReference type="PANTHER" id="PTHR11092:SF0">
    <property type="entry name" value="EPIMERASE FAMILY PROTEIN SDR39U1"/>
    <property type="match status" value="1"/>
</dbReference>
<dbReference type="NCBIfam" id="TIGR01777">
    <property type="entry name" value="yfcH"/>
    <property type="match status" value="1"/>
</dbReference>
<gene>
    <name evidence="4" type="ORF">E0F88_20795</name>
</gene>
<evidence type="ECO:0000256" key="1">
    <source>
        <dbReference type="ARBA" id="ARBA00009353"/>
    </source>
</evidence>
<reference evidence="4 5" key="1">
    <citation type="submission" date="2019-03" db="EMBL/GenBank/DDBJ databases">
        <title>Dyadobacter AR-3-6 sp. nov., isolated from arctic soil.</title>
        <authorList>
            <person name="Chaudhary D.K."/>
        </authorList>
    </citation>
    <scope>NUCLEOTIDE SEQUENCE [LARGE SCALE GENOMIC DNA]</scope>
    <source>
        <strain evidence="4 5">AR-3-6</strain>
    </source>
</reference>
<organism evidence="4 5">
    <name type="scientific">Dyadobacter psychrotolerans</name>
    <dbReference type="NCBI Taxonomy" id="2541721"/>
    <lineage>
        <taxon>Bacteria</taxon>
        <taxon>Pseudomonadati</taxon>
        <taxon>Bacteroidota</taxon>
        <taxon>Cytophagia</taxon>
        <taxon>Cytophagales</taxon>
        <taxon>Spirosomataceae</taxon>
        <taxon>Dyadobacter</taxon>
    </lineage>
</organism>
<dbReference type="Gene3D" id="3.40.50.720">
    <property type="entry name" value="NAD(P)-binding Rossmann-like Domain"/>
    <property type="match status" value="1"/>
</dbReference>
<dbReference type="InterPro" id="IPR001509">
    <property type="entry name" value="Epimerase_deHydtase"/>
</dbReference>
<dbReference type="Proteomes" id="UP000294850">
    <property type="component" value="Unassembled WGS sequence"/>
</dbReference>
<dbReference type="OrthoDB" id="9801773at2"/>
<dbReference type="Pfam" id="PF08338">
    <property type="entry name" value="DUF1731"/>
    <property type="match status" value="1"/>
</dbReference>
<comment type="similarity">
    <text evidence="1">Belongs to the NAD(P)-dependent epimerase/dehydratase family. SDR39U1 subfamily.</text>
</comment>
<feature type="domain" description="DUF1731" evidence="3">
    <location>
        <begin position="255"/>
        <end position="303"/>
    </location>
</feature>
<dbReference type="PANTHER" id="PTHR11092">
    <property type="entry name" value="SUGAR NUCLEOTIDE EPIMERASE RELATED"/>
    <property type="match status" value="1"/>
</dbReference>
<evidence type="ECO:0000259" key="3">
    <source>
        <dbReference type="Pfam" id="PF08338"/>
    </source>
</evidence>
<dbReference type="Pfam" id="PF01370">
    <property type="entry name" value="Epimerase"/>
    <property type="match status" value="1"/>
</dbReference>
<evidence type="ECO:0000259" key="2">
    <source>
        <dbReference type="Pfam" id="PF01370"/>
    </source>
</evidence>
<dbReference type="InterPro" id="IPR036291">
    <property type="entry name" value="NAD(P)-bd_dom_sf"/>
</dbReference>
<dbReference type="InterPro" id="IPR013549">
    <property type="entry name" value="DUF1731"/>
</dbReference>
<evidence type="ECO:0000313" key="5">
    <source>
        <dbReference type="Proteomes" id="UP000294850"/>
    </source>
</evidence>
<proteinExistence type="inferred from homology"/>
<accession>A0A4V2Z3I3</accession>
<sequence>MKYKKIVLAGGNGYLGRVLAEYYRYLADDIIILSRRKMPVDGNIKTIVWDGSSESDWVQHISDADMLINLCGKNVNCRYTKIARAEIINSRTVPTELLGKVIQRMTNPPKLWINITSATIYRHAEDRFQDEMNGDLGYGFSVDVCKLWEKAFFDVETKNTRKVALRMGIVFGRADGAFPRLLNLVRFGLGGMQGDGKQYVSWIHEQDAAKCTEWLMNNKELAGVINCTAPQPLKNADLMNCIRNAYGVKIGLSSPAWLLETGAMVIGTETELILKSRWVMPGRLMENGYKFLFPKAEHAIKDILSIQI</sequence>